<dbReference type="EMBL" id="JAAGWZ010000002">
    <property type="protein sequence ID" value="NEM91620.1"/>
    <property type="molecule type" value="Genomic_DNA"/>
</dbReference>
<keyword evidence="1" id="KW-1133">Transmembrane helix</keyword>
<evidence type="ECO:0000313" key="3">
    <source>
        <dbReference type="Proteomes" id="UP000479756"/>
    </source>
</evidence>
<dbReference type="Pfam" id="PF10031">
    <property type="entry name" value="DUF2273"/>
    <property type="match status" value="1"/>
</dbReference>
<dbReference type="RefSeq" id="WP_163473438.1">
    <property type="nucleotide sequence ID" value="NZ_JAAGWZ010000002.1"/>
</dbReference>
<keyword evidence="3" id="KW-1185">Reference proteome</keyword>
<dbReference type="InterPro" id="IPR018730">
    <property type="entry name" value="DUF2273"/>
</dbReference>
<evidence type="ECO:0000313" key="2">
    <source>
        <dbReference type="EMBL" id="NEM91620.1"/>
    </source>
</evidence>
<evidence type="ECO:0000256" key="1">
    <source>
        <dbReference type="SAM" id="Phobius"/>
    </source>
</evidence>
<accession>A0A7C9TRN2</accession>
<keyword evidence="1" id="KW-0472">Membrane</keyword>
<keyword evidence="1" id="KW-0812">Transmembrane</keyword>
<comment type="caution">
    <text evidence="2">The sequence shown here is derived from an EMBL/GenBank/DDBJ whole genome shotgun (WGS) entry which is preliminary data.</text>
</comment>
<feature type="transmembrane region" description="Helical" evidence="1">
    <location>
        <begin position="6"/>
        <end position="39"/>
    </location>
</feature>
<reference evidence="2 3" key="1">
    <citation type="journal article" date="2014" name="Int. J. Syst. Evol. Microbiol.">
        <title>Description of Galbitalea soli gen. nov., sp. nov., and Frondihabitans sucicola sp. nov.</title>
        <authorList>
            <person name="Kim S.J."/>
            <person name="Lim J.M."/>
            <person name="Ahn J.H."/>
            <person name="Weon H.Y."/>
            <person name="Hamada M."/>
            <person name="Suzuki K."/>
            <person name="Ahn T.Y."/>
            <person name="Kwon S.W."/>
        </authorList>
    </citation>
    <scope>NUCLEOTIDE SEQUENCE [LARGE SCALE GENOMIC DNA]</scope>
    <source>
        <strain evidence="2 3">NBRC 108727</strain>
    </source>
</reference>
<sequence length="62" mass="6066">MSGTLIGAIAGVVLAIVALAFGFWGFLLAVVLGAIGAVIGASVTGRLDLAAVLDAVRGRRSA</sequence>
<proteinExistence type="predicted"/>
<dbReference type="Proteomes" id="UP000479756">
    <property type="component" value="Unassembled WGS sequence"/>
</dbReference>
<organism evidence="2 3">
    <name type="scientific">Galbitalea soli</name>
    <dbReference type="NCBI Taxonomy" id="1268042"/>
    <lineage>
        <taxon>Bacteria</taxon>
        <taxon>Bacillati</taxon>
        <taxon>Actinomycetota</taxon>
        <taxon>Actinomycetes</taxon>
        <taxon>Micrococcales</taxon>
        <taxon>Microbacteriaceae</taxon>
        <taxon>Galbitalea</taxon>
    </lineage>
</organism>
<gene>
    <name evidence="2" type="ORF">G3T37_09640</name>
</gene>
<dbReference type="AlphaFoldDB" id="A0A7C9TRN2"/>
<protein>
    <submittedName>
        <fullName evidence="2">DUF2273 domain-containing protein</fullName>
    </submittedName>
</protein>
<name>A0A7C9TRN2_9MICO</name>